<evidence type="ECO:0000256" key="4">
    <source>
        <dbReference type="ARBA" id="ARBA00023136"/>
    </source>
</evidence>
<feature type="transmembrane region" description="Helical" evidence="5">
    <location>
        <begin position="104"/>
        <end position="123"/>
    </location>
</feature>
<name>A0A914QCE9_9BILA</name>
<dbReference type="InterPro" id="IPR006214">
    <property type="entry name" value="Bax_inhibitor_1-related"/>
</dbReference>
<organism evidence="6 7">
    <name type="scientific">Panagrolaimus davidi</name>
    <dbReference type="NCBI Taxonomy" id="227884"/>
    <lineage>
        <taxon>Eukaryota</taxon>
        <taxon>Metazoa</taxon>
        <taxon>Ecdysozoa</taxon>
        <taxon>Nematoda</taxon>
        <taxon>Chromadorea</taxon>
        <taxon>Rhabditida</taxon>
        <taxon>Tylenchina</taxon>
        <taxon>Panagrolaimomorpha</taxon>
        <taxon>Panagrolaimoidea</taxon>
        <taxon>Panagrolaimidae</taxon>
        <taxon>Panagrolaimus</taxon>
    </lineage>
</organism>
<feature type="transmembrane region" description="Helical" evidence="5">
    <location>
        <begin position="189"/>
        <end position="212"/>
    </location>
</feature>
<feature type="transmembrane region" description="Helical" evidence="5">
    <location>
        <begin position="129"/>
        <end position="149"/>
    </location>
</feature>
<dbReference type="WBParaSite" id="PDA_v2.g28942.t1">
    <property type="protein sequence ID" value="PDA_v2.g28942.t1"/>
    <property type="gene ID" value="PDA_v2.g28942"/>
</dbReference>
<dbReference type="GO" id="GO:0016020">
    <property type="term" value="C:membrane"/>
    <property type="evidence" value="ECO:0007669"/>
    <property type="project" value="UniProtKB-SubCell"/>
</dbReference>
<evidence type="ECO:0000313" key="7">
    <source>
        <dbReference type="WBParaSite" id="PDA_v2.g28942.t1"/>
    </source>
</evidence>
<dbReference type="Proteomes" id="UP000887578">
    <property type="component" value="Unplaced"/>
</dbReference>
<accession>A0A914QCE9</accession>
<comment type="similarity">
    <text evidence="5">Belongs to the BI1 family.</text>
</comment>
<proteinExistence type="inferred from homology"/>
<keyword evidence="4 5" id="KW-0472">Membrane</keyword>
<feature type="transmembrane region" description="Helical" evidence="5">
    <location>
        <begin position="224"/>
        <end position="246"/>
    </location>
</feature>
<evidence type="ECO:0000256" key="1">
    <source>
        <dbReference type="ARBA" id="ARBA00004141"/>
    </source>
</evidence>
<protein>
    <submittedName>
        <fullName evidence="7">Uncharacterized protein</fullName>
    </submittedName>
</protein>
<evidence type="ECO:0000256" key="5">
    <source>
        <dbReference type="RuleBase" id="RU004379"/>
    </source>
</evidence>
<dbReference type="AlphaFoldDB" id="A0A914QCE9"/>
<dbReference type="Pfam" id="PF01027">
    <property type="entry name" value="Bax1-I"/>
    <property type="match status" value="1"/>
</dbReference>
<sequence length="265" mass="30365">MSSRSLMDNESNAALVESNEAENQTENVETPPPQNRKKFILRVFSIAAFMIFVCLFIGVILNLSIEIQFKNPLNSLIFVCLQSVCFYVAILVDCYQQKSPWNLILLSIFAAFSALIVASHISFYDFPLIIAAFITTILVSVVSILYGIYTKIDYTNFWEFGICFYIVSYACYWILAMVGLFEFNIPEFYRIYCILNSLLRMLTLVFDVQQIMGKMIFKFHEEEICVAILAIFVDVLYLLLFMLASIGDFGSGNGLNILFNIFVHR</sequence>
<feature type="transmembrane region" description="Helical" evidence="5">
    <location>
        <begin position="161"/>
        <end position="183"/>
    </location>
</feature>
<reference evidence="7" key="1">
    <citation type="submission" date="2022-11" db="UniProtKB">
        <authorList>
            <consortium name="WormBaseParasite"/>
        </authorList>
    </citation>
    <scope>IDENTIFICATION</scope>
</reference>
<keyword evidence="3 5" id="KW-1133">Transmembrane helix</keyword>
<evidence type="ECO:0000313" key="6">
    <source>
        <dbReference type="Proteomes" id="UP000887578"/>
    </source>
</evidence>
<evidence type="ECO:0000256" key="3">
    <source>
        <dbReference type="ARBA" id="ARBA00022989"/>
    </source>
</evidence>
<feature type="transmembrane region" description="Helical" evidence="5">
    <location>
        <begin position="39"/>
        <end position="61"/>
    </location>
</feature>
<keyword evidence="2 5" id="KW-0812">Transmembrane</keyword>
<keyword evidence="6" id="KW-1185">Reference proteome</keyword>
<dbReference type="PANTHER" id="PTHR23291">
    <property type="entry name" value="BAX INHIBITOR-RELATED"/>
    <property type="match status" value="1"/>
</dbReference>
<dbReference type="PANTHER" id="PTHR23291:SF47">
    <property type="entry name" value="TRANSMEMBRANE BAX INHIBITOR MOTIF CONTAINING 7"/>
    <property type="match status" value="1"/>
</dbReference>
<comment type="subcellular location">
    <subcellularLocation>
        <location evidence="1">Membrane</location>
        <topology evidence="1">Multi-pass membrane protein</topology>
    </subcellularLocation>
</comment>
<evidence type="ECO:0000256" key="2">
    <source>
        <dbReference type="ARBA" id="ARBA00022692"/>
    </source>
</evidence>
<feature type="transmembrane region" description="Helical" evidence="5">
    <location>
        <begin position="73"/>
        <end position="92"/>
    </location>
</feature>